<dbReference type="EMBL" id="KQ964252">
    <property type="protein sequence ID" value="KXJ90406.1"/>
    <property type="molecule type" value="Genomic_DNA"/>
</dbReference>
<dbReference type="CDD" id="cd14688">
    <property type="entry name" value="bZIP_YAP"/>
    <property type="match status" value="1"/>
</dbReference>
<feature type="compositionally biased region" description="Polar residues" evidence="1">
    <location>
        <begin position="261"/>
        <end position="281"/>
    </location>
</feature>
<dbReference type="Pfam" id="PF11905">
    <property type="entry name" value="DUF3425"/>
    <property type="match status" value="1"/>
</dbReference>
<feature type="compositionally biased region" description="Basic and acidic residues" evidence="1">
    <location>
        <begin position="47"/>
        <end position="72"/>
    </location>
</feature>
<evidence type="ECO:0000256" key="1">
    <source>
        <dbReference type="SAM" id="MobiDB-lite"/>
    </source>
</evidence>
<feature type="compositionally biased region" description="Low complexity" evidence="1">
    <location>
        <begin position="128"/>
        <end position="147"/>
    </location>
</feature>
<dbReference type="InterPro" id="IPR021833">
    <property type="entry name" value="DUF3425"/>
</dbReference>
<dbReference type="InParanoid" id="A0A136J069"/>
<evidence type="ECO:0000313" key="2">
    <source>
        <dbReference type="EMBL" id="KXJ90406.1"/>
    </source>
</evidence>
<sequence>MHHHHHRGAQASSLATGGTSPPQGLLPPAAPDGAETSSTYQSHSSSRSRDLELERKRARDRRSQQAMRDRNKWTIQNLTQQVASLSAALDEQASTACRLGDRVKLLERENWQLRTAQTTPVPMTATTLTPQTTAGSPGGAATASSPPMDHQHHQPHQQPHFRATRLLSTTSEGPAQTSFYSDYLLSTRCHEPWELPPFNTPHSCIADEIVQGVVATERRNRHYSATESLPQPAPSPVLSRQGMASQHPESPPIPASVLANEASSTTTGIRGSLPHSQQQQGPPTPRPNPTALKPNLAALIHKDQQTDDEISNMVGGIVRSYTEIETLPKQVAVFYCMSILVKWLVSLDARTWENLPAWLRPLPCQLQIPHAAWVDRIPWPRARRYLVQHPEITLDAFASKYSSSLSVLWDYDHEHVLIRVDGGGGAAKTVLINPIFEQHIRQLKCWTVGETFRTHFQELAELIEMDRREWDR</sequence>
<feature type="region of interest" description="Disordered" evidence="1">
    <location>
        <begin position="1"/>
        <end position="72"/>
    </location>
</feature>
<dbReference type="PANTHER" id="PTHR37012:SF2">
    <property type="entry name" value="BZIP DOMAIN-CONTAINING PROTEIN-RELATED"/>
    <property type="match status" value="1"/>
</dbReference>
<reference evidence="3" key="1">
    <citation type="submission" date="2016-02" db="EMBL/GenBank/DDBJ databases">
        <title>Draft genome sequence of Microdochium bolleyi, a fungal endophyte of beachgrass.</title>
        <authorList>
            <consortium name="DOE Joint Genome Institute"/>
            <person name="David A.S."/>
            <person name="May G."/>
            <person name="Haridas S."/>
            <person name="Lim J."/>
            <person name="Wang M."/>
            <person name="Labutti K."/>
            <person name="Lipzen A."/>
            <person name="Barry K."/>
            <person name="Grigoriev I.V."/>
        </authorList>
    </citation>
    <scope>NUCLEOTIDE SEQUENCE [LARGE SCALE GENOMIC DNA]</scope>
    <source>
        <strain evidence="3">J235TASD1</strain>
    </source>
</reference>
<dbReference type="AlphaFoldDB" id="A0A136J069"/>
<dbReference type="SUPFAM" id="SSF57959">
    <property type="entry name" value="Leucine zipper domain"/>
    <property type="match status" value="1"/>
</dbReference>
<feature type="region of interest" description="Disordered" evidence="1">
    <location>
        <begin position="128"/>
        <end position="160"/>
    </location>
</feature>
<dbReference type="GO" id="GO:0003700">
    <property type="term" value="F:DNA-binding transcription factor activity"/>
    <property type="evidence" value="ECO:0007669"/>
    <property type="project" value="InterPro"/>
</dbReference>
<proteinExistence type="predicted"/>
<accession>A0A136J069</accession>
<evidence type="ECO:0008006" key="4">
    <source>
        <dbReference type="Google" id="ProtNLM"/>
    </source>
</evidence>
<keyword evidence="3" id="KW-1185">Reference proteome</keyword>
<feature type="compositionally biased region" description="Polar residues" evidence="1">
    <location>
        <begin position="10"/>
        <end position="22"/>
    </location>
</feature>
<evidence type="ECO:0000313" key="3">
    <source>
        <dbReference type="Proteomes" id="UP000070501"/>
    </source>
</evidence>
<dbReference type="PANTHER" id="PTHR37012">
    <property type="entry name" value="B-ZIP TRANSCRIPTION FACTOR (EUROFUNG)-RELATED"/>
    <property type="match status" value="1"/>
</dbReference>
<organism evidence="2 3">
    <name type="scientific">Microdochium bolleyi</name>
    <dbReference type="NCBI Taxonomy" id="196109"/>
    <lineage>
        <taxon>Eukaryota</taxon>
        <taxon>Fungi</taxon>
        <taxon>Dikarya</taxon>
        <taxon>Ascomycota</taxon>
        <taxon>Pezizomycotina</taxon>
        <taxon>Sordariomycetes</taxon>
        <taxon>Xylariomycetidae</taxon>
        <taxon>Xylariales</taxon>
        <taxon>Microdochiaceae</taxon>
        <taxon>Microdochium</taxon>
    </lineage>
</organism>
<gene>
    <name evidence="2" type="ORF">Micbo1qcDRAFT_205254</name>
</gene>
<dbReference type="OrthoDB" id="2985014at2759"/>
<name>A0A136J069_9PEZI</name>
<dbReference type="Proteomes" id="UP000070501">
    <property type="component" value="Unassembled WGS sequence"/>
</dbReference>
<dbReference type="InterPro" id="IPR046347">
    <property type="entry name" value="bZIP_sf"/>
</dbReference>
<feature type="region of interest" description="Disordered" evidence="1">
    <location>
        <begin position="221"/>
        <end position="292"/>
    </location>
</feature>
<protein>
    <recommendedName>
        <fullName evidence="4">BZIP domain-containing protein</fullName>
    </recommendedName>
</protein>